<dbReference type="PANTHER" id="PTHR43489">
    <property type="entry name" value="ISOMERASE"/>
    <property type="match status" value="1"/>
</dbReference>
<feature type="domain" description="Xylose isomerase-like TIM barrel" evidence="3">
    <location>
        <begin position="32"/>
        <end position="284"/>
    </location>
</feature>
<evidence type="ECO:0000256" key="2">
    <source>
        <dbReference type="NCBIfam" id="TIGR00542"/>
    </source>
</evidence>
<dbReference type="InterPro" id="IPR013022">
    <property type="entry name" value="Xyl_isomerase-like_TIM-brl"/>
</dbReference>
<evidence type="ECO:0000313" key="6">
    <source>
        <dbReference type="Proteomes" id="UP000433575"/>
    </source>
</evidence>
<dbReference type="EMBL" id="WKPI01000003">
    <property type="protein sequence ID" value="MSC32119.1"/>
    <property type="molecule type" value="Genomic_DNA"/>
</dbReference>
<dbReference type="InterPro" id="IPR004560">
    <property type="entry name" value="L-Ru-5P_3-Epase"/>
</dbReference>
<evidence type="ECO:0000313" key="7">
    <source>
        <dbReference type="Proteomes" id="UP000480929"/>
    </source>
</evidence>
<evidence type="ECO:0000313" key="4">
    <source>
        <dbReference type="EMBL" id="MSA88572.1"/>
    </source>
</evidence>
<proteinExistence type="predicted"/>
<evidence type="ECO:0000259" key="3">
    <source>
        <dbReference type="Pfam" id="PF01261"/>
    </source>
</evidence>
<dbReference type="GO" id="GO:0016861">
    <property type="term" value="F:intramolecular oxidoreductase activity, interconverting aldoses and ketoses"/>
    <property type="evidence" value="ECO:0007669"/>
    <property type="project" value="InterPro"/>
</dbReference>
<name>A0A6N7S4G7_9FIRM</name>
<dbReference type="GO" id="GO:0034015">
    <property type="term" value="F:L-ribulose-5-phosphate 3-epimerase activity"/>
    <property type="evidence" value="ECO:0007669"/>
    <property type="project" value="TreeGrafter"/>
</dbReference>
<dbReference type="SUPFAM" id="SSF51658">
    <property type="entry name" value="Xylose isomerase-like"/>
    <property type="match status" value="1"/>
</dbReference>
<accession>A0A6N7S4G7</accession>
<dbReference type="Pfam" id="PF01261">
    <property type="entry name" value="AP_endonuc_2"/>
    <property type="match status" value="1"/>
</dbReference>
<dbReference type="NCBIfam" id="NF009689">
    <property type="entry name" value="PRK13210.1"/>
    <property type="match status" value="1"/>
</dbReference>
<organism evidence="4 6">
    <name type="scientific">Holdemania massiliensis</name>
    <dbReference type="NCBI Taxonomy" id="1468449"/>
    <lineage>
        <taxon>Bacteria</taxon>
        <taxon>Bacillati</taxon>
        <taxon>Bacillota</taxon>
        <taxon>Erysipelotrichia</taxon>
        <taxon>Erysipelotrichales</taxon>
        <taxon>Erysipelotrichaceae</taxon>
        <taxon>Holdemania</taxon>
    </lineage>
</organism>
<evidence type="ECO:0000256" key="1">
    <source>
        <dbReference type="ARBA" id="ARBA00023235"/>
    </source>
</evidence>
<keyword evidence="7" id="KW-1185">Reference proteome</keyword>
<dbReference type="EMBL" id="WKPJ01000004">
    <property type="protein sequence ID" value="MSA88572.1"/>
    <property type="molecule type" value="Genomic_DNA"/>
</dbReference>
<dbReference type="AlphaFoldDB" id="A0A6N7S4G7"/>
<gene>
    <name evidence="5" type="ORF">GKD88_03190</name>
    <name evidence="4" type="ORF">GKE08_04460</name>
</gene>
<dbReference type="OrthoDB" id="3185623at2"/>
<dbReference type="Proteomes" id="UP000433575">
    <property type="component" value="Unassembled WGS sequence"/>
</dbReference>
<dbReference type="Proteomes" id="UP000480929">
    <property type="component" value="Unassembled WGS sequence"/>
</dbReference>
<comment type="caution">
    <text evidence="4">The sequence shown here is derived from an EMBL/GenBank/DDBJ whole genome shotgun (WGS) entry which is preliminary data.</text>
</comment>
<keyword evidence="1 4" id="KW-0413">Isomerase</keyword>
<dbReference type="NCBIfam" id="TIGR00542">
    <property type="entry name" value="hxl6Piso_put"/>
    <property type="match status" value="1"/>
</dbReference>
<protein>
    <recommendedName>
        <fullName evidence="2">L-ribulose-5-phosphate 3-epimerase</fullName>
    </recommendedName>
</protein>
<sequence length="292" mass="33974">MAQEPIMDKSKQYLLGMYEKSLPADLSWQDKLEQCRNAGFDWLEISIDETEEKLKRLDWNKEERRKLKELTILNDVPLLTMCLSGHRRYPLGASDPQMQQKSLQILEKAIDLAVDLGIRIIQLAGYDVYYQTSTETTRRNFVQNLNTAVQMAARKGVVLGFETMETPFMDTVEKAMEYVRLINSPYLGVYPDLGNLTNASLLYQTEVKADLEKGKGHIWAVHLKETRPGIYREVPFGTGHTEYVQNLWQLKRLGIRMFTGEFWYTPQFPDYPQVCREACSFLRSRLDTVFYD</sequence>
<dbReference type="GO" id="GO:0019852">
    <property type="term" value="P:L-ascorbic acid metabolic process"/>
    <property type="evidence" value="ECO:0007669"/>
    <property type="project" value="TreeGrafter"/>
</dbReference>
<dbReference type="InterPro" id="IPR036237">
    <property type="entry name" value="Xyl_isomerase-like_sf"/>
</dbReference>
<dbReference type="PANTHER" id="PTHR43489:SF1">
    <property type="entry name" value="L-RIBULOSE-5-PHOSPHATE 3-EPIMERASE SGBU-RELATED"/>
    <property type="match status" value="1"/>
</dbReference>
<dbReference type="Gene3D" id="3.20.20.150">
    <property type="entry name" value="Divalent-metal-dependent TIM barrel enzymes"/>
    <property type="match status" value="1"/>
</dbReference>
<reference evidence="6 7" key="1">
    <citation type="journal article" date="2019" name="Nat. Med.">
        <title>A library of human gut bacterial isolates paired with longitudinal multiomics data enables mechanistic microbiome research.</title>
        <authorList>
            <person name="Poyet M."/>
            <person name="Groussin M."/>
            <person name="Gibbons S.M."/>
            <person name="Avila-Pacheco J."/>
            <person name="Jiang X."/>
            <person name="Kearney S.M."/>
            <person name="Perrotta A.R."/>
            <person name="Berdy B."/>
            <person name="Zhao S."/>
            <person name="Lieberman T.D."/>
            <person name="Swanson P.K."/>
            <person name="Smith M."/>
            <person name="Roesemann S."/>
            <person name="Alexander J.E."/>
            <person name="Rich S.A."/>
            <person name="Livny J."/>
            <person name="Vlamakis H."/>
            <person name="Clish C."/>
            <person name="Bullock K."/>
            <person name="Deik A."/>
            <person name="Scott J."/>
            <person name="Pierce K.A."/>
            <person name="Xavier R.J."/>
            <person name="Alm E.J."/>
        </authorList>
    </citation>
    <scope>NUCLEOTIDE SEQUENCE [LARGE SCALE GENOMIC DNA]</scope>
    <source>
        <strain evidence="4 6">BIOML-A4</strain>
        <strain evidence="5 7">BIOML-A5</strain>
    </source>
</reference>
<evidence type="ECO:0000313" key="5">
    <source>
        <dbReference type="EMBL" id="MSC32119.1"/>
    </source>
</evidence>
<dbReference type="InterPro" id="IPR050417">
    <property type="entry name" value="Sugar_Epim/Isomerase"/>
</dbReference>